<dbReference type="NCBIfam" id="TIGR03344">
    <property type="entry name" value="VI_effect_Hcp1"/>
    <property type="match status" value="1"/>
</dbReference>
<dbReference type="RefSeq" id="WP_273672214.1">
    <property type="nucleotide sequence ID" value="NZ_JAQQXR010000006.1"/>
</dbReference>
<dbReference type="SUPFAM" id="SSF141452">
    <property type="entry name" value="Hcp1-like"/>
    <property type="match status" value="1"/>
</dbReference>
<sequence>MAIDVYLRIDGIKGESADNRHRDWIECKTVRWKIAQPKSATASTGGGHTAERSEHGDIVISKLADLSTPLLLQTCSAGKTIPTATIEFMRADAMGDRIKYFEIQLENVLISGVAPRLADGEFLGEHVGLKYSRIRWKYTQQKIAGGSGGNTVGGWDLSTNRIA</sequence>
<evidence type="ECO:0000313" key="2">
    <source>
        <dbReference type="Proteomes" id="UP001221208"/>
    </source>
</evidence>
<dbReference type="InterPro" id="IPR036624">
    <property type="entry name" value="Hcp1-lik_sf"/>
</dbReference>
<accession>A0ABT5K2I0</accession>
<dbReference type="PANTHER" id="PTHR36152:SF5">
    <property type="entry name" value="PROTEIN HCP1"/>
    <property type="match status" value="1"/>
</dbReference>
<name>A0ABT5K2I0_9BURK</name>
<keyword evidence="2" id="KW-1185">Reference proteome</keyword>
<dbReference type="EMBL" id="JAQQXR010000006">
    <property type="protein sequence ID" value="MDC8759182.1"/>
    <property type="molecule type" value="Genomic_DNA"/>
</dbReference>
<gene>
    <name evidence="1" type="ORF">OIK44_16495</name>
</gene>
<dbReference type="PANTHER" id="PTHR36152">
    <property type="entry name" value="CYTOPLASMIC PROTEIN-RELATED"/>
    <property type="match status" value="1"/>
</dbReference>
<dbReference type="Gene3D" id="2.30.110.20">
    <property type="entry name" value="Hcp1-like"/>
    <property type="match status" value="1"/>
</dbReference>
<protein>
    <submittedName>
        <fullName evidence="1">Type VI secretion system tube protein Hcp</fullName>
    </submittedName>
</protein>
<comment type="caution">
    <text evidence="1">The sequence shown here is derived from an EMBL/GenBank/DDBJ whole genome shotgun (WGS) entry which is preliminary data.</text>
</comment>
<dbReference type="Pfam" id="PF05638">
    <property type="entry name" value="T6SS_HCP"/>
    <property type="match status" value="1"/>
</dbReference>
<evidence type="ECO:0000313" key="1">
    <source>
        <dbReference type="EMBL" id="MDC8759182.1"/>
    </source>
</evidence>
<organism evidence="1 2">
    <name type="scientific">Janthinobacterium fluminis</name>
    <dbReference type="NCBI Taxonomy" id="2987524"/>
    <lineage>
        <taxon>Bacteria</taxon>
        <taxon>Pseudomonadati</taxon>
        <taxon>Pseudomonadota</taxon>
        <taxon>Betaproteobacteria</taxon>
        <taxon>Burkholderiales</taxon>
        <taxon>Oxalobacteraceae</taxon>
        <taxon>Janthinobacterium</taxon>
    </lineage>
</organism>
<dbReference type="Proteomes" id="UP001221208">
    <property type="component" value="Unassembled WGS sequence"/>
</dbReference>
<dbReference type="InterPro" id="IPR053165">
    <property type="entry name" value="HSI-I_assembly_Hcp1"/>
</dbReference>
<dbReference type="InterPro" id="IPR008514">
    <property type="entry name" value="T6SS_Hcp"/>
</dbReference>
<proteinExistence type="predicted"/>
<reference evidence="1 2" key="1">
    <citation type="submission" date="2022-10" db="EMBL/GenBank/DDBJ databases">
        <title>Janthinobacterium sp. hw3 Genome sequencing.</title>
        <authorList>
            <person name="Park S."/>
        </authorList>
    </citation>
    <scope>NUCLEOTIDE SEQUENCE [LARGE SCALE GENOMIC DNA]</scope>
    <source>
        <strain evidence="2">hw3</strain>
    </source>
</reference>